<dbReference type="EMBL" id="JAVHNQ010000007">
    <property type="protein sequence ID" value="KAK6341604.1"/>
    <property type="molecule type" value="Genomic_DNA"/>
</dbReference>
<name>A0AAV9UGV3_9PEZI</name>
<evidence type="ECO:0000313" key="2">
    <source>
        <dbReference type="EMBL" id="KAK6341604.1"/>
    </source>
</evidence>
<dbReference type="Proteomes" id="UP001375240">
    <property type="component" value="Unassembled WGS sequence"/>
</dbReference>
<reference evidence="2 3" key="1">
    <citation type="submission" date="2019-10" db="EMBL/GenBank/DDBJ databases">
        <authorList>
            <person name="Palmer J.M."/>
        </authorList>
    </citation>
    <scope>NUCLEOTIDE SEQUENCE [LARGE SCALE GENOMIC DNA]</scope>
    <source>
        <strain evidence="2 3">TWF696</strain>
    </source>
</reference>
<accession>A0AAV9UGV3</accession>
<keyword evidence="3" id="KW-1185">Reference proteome</keyword>
<evidence type="ECO:0000313" key="3">
    <source>
        <dbReference type="Proteomes" id="UP001375240"/>
    </source>
</evidence>
<gene>
    <name evidence="2" type="ORF">TWF696_008675</name>
</gene>
<organism evidence="2 3">
    <name type="scientific">Orbilia brochopaga</name>
    <dbReference type="NCBI Taxonomy" id="3140254"/>
    <lineage>
        <taxon>Eukaryota</taxon>
        <taxon>Fungi</taxon>
        <taxon>Dikarya</taxon>
        <taxon>Ascomycota</taxon>
        <taxon>Pezizomycotina</taxon>
        <taxon>Orbiliomycetes</taxon>
        <taxon>Orbiliales</taxon>
        <taxon>Orbiliaceae</taxon>
        <taxon>Orbilia</taxon>
    </lineage>
</organism>
<feature type="transmembrane region" description="Helical" evidence="1">
    <location>
        <begin position="53"/>
        <end position="71"/>
    </location>
</feature>
<protein>
    <submittedName>
        <fullName evidence="2">Uncharacterized protein</fullName>
    </submittedName>
</protein>
<dbReference type="AlphaFoldDB" id="A0AAV9UGV3"/>
<keyword evidence="1" id="KW-1133">Transmembrane helix</keyword>
<comment type="caution">
    <text evidence="2">The sequence shown here is derived from an EMBL/GenBank/DDBJ whole genome shotgun (WGS) entry which is preliminary data.</text>
</comment>
<sequence length="102" mass="11770">MAPIPPPTGISNAGAAIPTHKITAFTNIPPAAVFESWDAGKQPWYLSYQIRPMWVMIFFCFVFFIILEYVMDPVQQRLDRFLGRRPRNYPSPRTANRRLPSD</sequence>
<keyword evidence="1" id="KW-0812">Transmembrane</keyword>
<proteinExistence type="predicted"/>
<keyword evidence="1" id="KW-0472">Membrane</keyword>
<evidence type="ECO:0000256" key="1">
    <source>
        <dbReference type="SAM" id="Phobius"/>
    </source>
</evidence>